<dbReference type="Proteomes" id="UP001181693">
    <property type="component" value="Unassembled WGS sequence"/>
</dbReference>
<proteinExistence type="predicted"/>
<accession>A0AAV3B671</accession>
<sequence length="113" mass="13337">MIIFHYVLPFHLKQKTLLRNYAHVTLYSGFTLQFSRWLCPMLQTFTQSIHRSLLRKHKKAENMGNLCVLCSYFPKCILFTMHIYVLSIILLDKYLASLCHFAKCRKLPVSSSH</sequence>
<organism evidence="1 2">
    <name type="scientific">Pyxicephalus adspersus</name>
    <name type="common">African bullfrog</name>
    <dbReference type="NCBI Taxonomy" id="30357"/>
    <lineage>
        <taxon>Eukaryota</taxon>
        <taxon>Metazoa</taxon>
        <taxon>Chordata</taxon>
        <taxon>Craniata</taxon>
        <taxon>Vertebrata</taxon>
        <taxon>Euteleostomi</taxon>
        <taxon>Amphibia</taxon>
        <taxon>Batrachia</taxon>
        <taxon>Anura</taxon>
        <taxon>Neobatrachia</taxon>
        <taxon>Ranoidea</taxon>
        <taxon>Pyxicephalidae</taxon>
        <taxon>Pyxicephalinae</taxon>
        <taxon>Pyxicephalus</taxon>
    </lineage>
</organism>
<dbReference type="AlphaFoldDB" id="A0AAV3B671"/>
<comment type="caution">
    <text evidence="1">The sequence shown here is derived from an EMBL/GenBank/DDBJ whole genome shotgun (WGS) entry which is preliminary data.</text>
</comment>
<keyword evidence="2" id="KW-1185">Reference proteome</keyword>
<name>A0AAV3B671_PYXAD</name>
<reference evidence="1" key="1">
    <citation type="thesis" date="2020" institute="ProQuest LLC" country="789 East Eisenhower Parkway, Ann Arbor, MI, USA">
        <title>Comparative Genomics and Chromosome Evolution.</title>
        <authorList>
            <person name="Mudd A.B."/>
        </authorList>
    </citation>
    <scope>NUCLEOTIDE SEQUENCE</scope>
    <source>
        <strain evidence="1">1538</strain>
        <tissue evidence="1">Blood</tissue>
    </source>
</reference>
<gene>
    <name evidence="1" type="ORF">GDO54_001420</name>
</gene>
<protein>
    <submittedName>
        <fullName evidence="1">Uncharacterized protein</fullName>
    </submittedName>
</protein>
<evidence type="ECO:0000313" key="1">
    <source>
        <dbReference type="EMBL" id="DBA33783.1"/>
    </source>
</evidence>
<dbReference type="EMBL" id="DYDO01000001">
    <property type="protein sequence ID" value="DBA33783.1"/>
    <property type="molecule type" value="Genomic_DNA"/>
</dbReference>
<evidence type="ECO:0000313" key="2">
    <source>
        <dbReference type="Proteomes" id="UP001181693"/>
    </source>
</evidence>